<evidence type="ECO:0000256" key="5">
    <source>
        <dbReference type="ARBA" id="ARBA00022833"/>
    </source>
</evidence>
<dbReference type="GO" id="GO:0046872">
    <property type="term" value="F:metal ion binding"/>
    <property type="evidence" value="ECO:0007669"/>
    <property type="project" value="UniProtKB-KW"/>
</dbReference>
<dbReference type="Gene3D" id="2.40.30.130">
    <property type="match status" value="1"/>
</dbReference>
<feature type="region of interest" description="Disordered" evidence="6">
    <location>
        <begin position="37"/>
        <end position="57"/>
    </location>
</feature>
<proteinExistence type="inferred from homology"/>
<evidence type="ECO:0000256" key="1">
    <source>
        <dbReference type="ARBA" id="ARBA00001947"/>
    </source>
</evidence>
<dbReference type="GO" id="GO:0003676">
    <property type="term" value="F:nucleic acid binding"/>
    <property type="evidence" value="ECO:0007669"/>
    <property type="project" value="InterPro"/>
</dbReference>
<evidence type="ECO:0000256" key="4">
    <source>
        <dbReference type="ARBA" id="ARBA00022723"/>
    </source>
</evidence>
<dbReference type="PROSITE" id="PS50860">
    <property type="entry name" value="AA_TRNA_LIGASE_II_ALA"/>
    <property type="match status" value="1"/>
</dbReference>
<dbReference type="OrthoDB" id="288942at2759"/>
<dbReference type="InterPro" id="IPR018163">
    <property type="entry name" value="Thr/Ala-tRNA-synth_IIc_edit"/>
</dbReference>
<dbReference type="PANTHER" id="PTHR43462:SF1">
    <property type="entry name" value="ALANYL-TRNA EDITING PROTEIN AARSD1"/>
    <property type="match status" value="1"/>
</dbReference>
<dbReference type="InterPro" id="IPR009000">
    <property type="entry name" value="Transl_B-barrel_sf"/>
</dbReference>
<keyword evidence="4" id="KW-0479">Metal-binding</keyword>
<dbReference type="GO" id="GO:0006419">
    <property type="term" value="P:alanyl-tRNA aminoacylation"/>
    <property type="evidence" value="ECO:0007669"/>
    <property type="project" value="InterPro"/>
</dbReference>
<protein>
    <submittedName>
        <fullName evidence="8">CYFA0S01e02520g1_1</fullName>
    </submittedName>
</protein>
<dbReference type="Gene3D" id="3.30.980.10">
    <property type="entry name" value="Threonyl-trna Synthetase, Chain A, domain 2"/>
    <property type="match status" value="1"/>
</dbReference>
<evidence type="ECO:0000256" key="3">
    <source>
        <dbReference type="ARBA" id="ARBA00008429"/>
    </source>
</evidence>
<dbReference type="SUPFAM" id="SSF55186">
    <property type="entry name" value="ThrRS/AlaRS common domain"/>
    <property type="match status" value="1"/>
</dbReference>
<evidence type="ECO:0000313" key="8">
    <source>
        <dbReference type="EMBL" id="CDR36560.1"/>
    </source>
</evidence>
<keyword evidence="5" id="KW-0862">Zinc</keyword>
<dbReference type="VEuPathDB" id="FungiDB:BON22_0729"/>
<dbReference type="SUPFAM" id="SSF50447">
    <property type="entry name" value="Translation proteins"/>
    <property type="match status" value="1"/>
</dbReference>
<dbReference type="InterPro" id="IPR051335">
    <property type="entry name" value="Alanyl-tRNA_Editing_Enzymes"/>
</dbReference>
<dbReference type="PANTHER" id="PTHR43462">
    <property type="entry name" value="ALANYL-TRNA EDITING PROTEIN"/>
    <property type="match status" value="1"/>
</dbReference>
<name>A0A061APB8_CYBFA</name>
<organism evidence="8">
    <name type="scientific">Cyberlindnera fabianii</name>
    <name type="common">Yeast</name>
    <name type="synonym">Hansenula fabianii</name>
    <dbReference type="NCBI Taxonomy" id="36022"/>
    <lineage>
        <taxon>Eukaryota</taxon>
        <taxon>Fungi</taxon>
        <taxon>Dikarya</taxon>
        <taxon>Ascomycota</taxon>
        <taxon>Saccharomycotina</taxon>
        <taxon>Saccharomycetes</taxon>
        <taxon>Phaffomycetales</taxon>
        <taxon>Phaffomycetaceae</taxon>
        <taxon>Cyberlindnera</taxon>
    </lineage>
</organism>
<sequence length="429" mass="47768">MGIEVTPQIVGALKCQRNSFLKEFSTVVVHCAEDVPTEPTAKASKKSKSKPAESSKKKYAIELQDTILFPEGGGQPSDQGFIIVESGQRHFVEHVRRDKLSAVHLIDEPMEPGTSVKLELDWKRRMDHMQQHTGQHLLSAVLDSYEIPTLSWSMGEMVNYIELPRSLSEEEVEEVSAKVNERIMEGISITVETPEKDNVKQDKLPDDYDVDKGVLRVIKIGELDKNPCCGTHLQSTAQILSIALLHQTPVRGSNSRLHFIAGDRVRQYATQSHKILKQSSQELSCQFEDITDKIGQLNLNYRKSTKKEATWKEEVAKYQSLDILSQLKEKDVAHLYRADAGLDYLTLIFKATSKEQPDGKCVVIISGQGKEGGSVIINSSDAEKTMAIAKHLQSLIPGLRGGGKTKWQGKITEFGKGELEAALDYLKSA</sequence>
<dbReference type="GO" id="GO:0005524">
    <property type="term" value="F:ATP binding"/>
    <property type="evidence" value="ECO:0007669"/>
    <property type="project" value="InterPro"/>
</dbReference>
<dbReference type="GO" id="GO:0002196">
    <property type="term" value="F:Ser-tRNA(Ala) deacylase activity"/>
    <property type="evidence" value="ECO:0007669"/>
    <property type="project" value="TreeGrafter"/>
</dbReference>
<comment type="cofactor">
    <cofactor evidence="1">
        <name>Zn(2+)</name>
        <dbReference type="ChEBI" id="CHEBI:29105"/>
    </cofactor>
</comment>
<reference evidence="8" key="1">
    <citation type="journal article" date="2014" name="Genome Announc.">
        <title>Genome sequence of the yeast Cyberlindnera fabianii (Hansenula fabianii).</title>
        <authorList>
            <person name="Freel K.C."/>
            <person name="Sarilar V."/>
            <person name="Neuveglise C."/>
            <person name="Devillers H."/>
            <person name="Friedrich A."/>
            <person name="Schacherer J."/>
        </authorList>
    </citation>
    <scope>NUCLEOTIDE SEQUENCE</scope>
    <source>
        <strain evidence="8">YJS4271</strain>
    </source>
</reference>
<comment type="similarity">
    <text evidence="3">Belongs to the class-II aminoacyl-tRNA synthetase family. Alax-L subfamily.</text>
</comment>
<feature type="domain" description="Alanyl-transfer RNA synthetases family profile" evidence="7">
    <location>
        <begin position="1"/>
        <end position="271"/>
    </location>
</feature>
<gene>
    <name evidence="8" type="ORF">CYFA0S_01e02520g</name>
</gene>
<comment type="subcellular location">
    <subcellularLocation>
        <location evidence="2">Cytoplasm</location>
    </subcellularLocation>
</comment>
<dbReference type="GO" id="GO:0005737">
    <property type="term" value="C:cytoplasm"/>
    <property type="evidence" value="ECO:0007669"/>
    <property type="project" value="UniProtKB-SubCell"/>
</dbReference>
<dbReference type="Pfam" id="PF07973">
    <property type="entry name" value="tRNA_SAD"/>
    <property type="match status" value="1"/>
</dbReference>
<accession>A0A061APB8</accession>
<dbReference type="EMBL" id="LK052886">
    <property type="protein sequence ID" value="CDR36560.1"/>
    <property type="molecule type" value="Genomic_DNA"/>
</dbReference>
<dbReference type="GO" id="GO:0004813">
    <property type="term" value="F:alanine-tRNA ligase activity"/>
    <property type="evidence" value="ECO:0007669"/>
    <property type="project" value="InterPro"/>
</dbReference>
<dbReference type="PhylomeDB" id="A0A061APB8"/>
<dbReference type="InterPro" id="IPR012947">
    <property type="entry name" value="tRNA_SAD"/>
</dbReference>
<dbReference type="SMART" id="SM00863">
    <property type="entry name" value="tRNA_SAD"/>
    <property type="match status" value="1"/>
</dbReference>
<evidence type="ECO:0000256" key="6">
    <source>
        <dbReference type="SAM" id="MobiDB-lite"/>
    </source>
</evidence>
<evidence type="ECO:0000259" key="7">
    <source>
        <dbReference type="PROSITE" id="PS50860"/>
    </source>
</evidence>
<dbReference type="InterPro" id="IPR018165">
    <property type="entry name" value="Ala-tRNA-synth_IIc_core"/>
</dbReference>
<evidence type="ECO:0000256" key="2">
    <source>
        <dbReference type="ARBA" id="ARBA00004496"/>
    </source>
</evidence>
<dbReference type="AlphaFoldDB" id="A0A061APB8"/>